<dbReference type="InterPro" id="IPR002156">
    <property type="entry name" value="RNaseH_domain"/>
</dbReference>
<dbReference type="SUPFAM" id="SSF53098">
    <property type="entry name" value="Ribonuclease H-like"/>
    <property type="match status" value="1"/>
</dbReference>
<name>A0A7J7N247_9MAGN</name>
<dbReference type="InterPro" id="IPR053151">
    <property type="entry name" value="RNase_H-like"/>
</dbReference>
<dbReference type="PANTHER" id="PTHR47723">
    <property type="entry name" value="OS05G0353850 PROTEIN"/>
    <property type="match status" value="1"/>
</dbReference>
<comment type="caution">
    <text evidence="2">The sequence shown here is derived from an EMBL/GenBank/DDBJ whole genome shotgun (WGS) entry which is preliminary data.</text>
</comment>
<feature type="domain" description="RNase H type-1" evidence="1">
    <location>
        <begin position="63"/>
        <end position="163"/>
    </location>
</feature>
<dbReference type="GO" id="GO:0003676">
    <property type="term" value="F:nucleic acid binding"/>
    <property type="evidence" value="ECO:0007669"/>
    <property type="project" value="InterPro"/>
</dbReference>
<dbReference type="OrthoDB" id="1752183at2759"/>
<dbReference type="PANTHER" id="PTHR47723:SF19">
    <property type="entry name" value="POLYNUCLEOTIDYL TRANSFERASE, RIBONUCLEASE H-LIKE SUPERFAMILY PROTEIN"/>
    <property type="match status" value="1"/>
</dbReference>
<evidence type="ECO:0000259" key="1">
    <source>
        <dbReference type="PROSITE" id="PS50879"/>
    </source>
</evidence>
<dbReference type="CDD" id="cd06222">
    <property type="entry name" value="RNase_H_like"/>
    <property type="match status" value="1"/>
</dbReference>
<dbReference type="InterPro" id="IPR012337">
    <property type="entry name" value="RNaseH-like_sf"/>
</dbReference>
<keyword evidence="3" id="KW-1185">Reference proteome</keyword>
<dbReference type="InterPro" id="IPR036397">
    <property type="entry name" value="RNaseH_sf"/>
</dbReference>
<protein>
    <recommendedName>
        <fullName evidence="1">RNase H type-1 domain-containing protein</fullName>
    </recommendedName>
</protein>
<organism evidence="2 3">
    <name type="scientific">Kingdonia uniflora</name>
    <dbReference type="NCBI Taxonomy" id="39325"/>
    <lineage>
        <taxon>Eukaryota</taxon>
        <taxon>Viridiplantae</taxon>
        <taxon>Streptophyta</taxon>
        <taxon>Embryophyta</taxon>
        <taxon>Tracheophyta</taxon>
        <taxon>Spermatophyta</taxon>
        <taxon>Magnoliopsida</taxon>
        <taxon>Ranunculales</taxon>
        <taxon>Circaeasteraceae</taxon>
        <taxon>Kingdonia</taxon>
    </lineage>
</organism>
<sequence>MVNVANKKSANLKDLRMGAVWRGTNLIWSARKACLFDEENITTKKEQTKWNNRIQETAFLSKPYGEVKNNSDGASKGNPGKGGVGYIIRDNQGNVLRTCLLGLGVVTSYKAECRAIVEGKACAASNGWLLAWVEADSAAVVMAFNTGNIPWLLLNGWNDAVKT</sequence>
<dbReference type="AlphaFoldDB" id="A0A7J7N247"/>
<dbReference type="GO" id="GO:0004523">
    <property type="term" value="F:RNA-DNA hybrid ribonuclease activity"/>
    <property type="evidence" value="ECO:0007669"/>
    <property type="project" value="InterPro"/>
</dbReference>
<dbReference type="Gene3D" id="3.30.420.10">
    <property type="entry name" value="Ribonuclease H-like superfamily/Ribonuclease H"/>
    <property type="match status" value="1"/>
</dbReference>
<dbReference type="EMBL" id="JACGCM010001135">
    <property type="protein sequence ID" value="KAF6161271.1"/>
    <property type="molecule type" value="Genomic_DNA"/>
</dbReference>
<evidence type="ECO:0000313" key="3">
    <source>
        <dbReference type="Proteomes" id="UP000541444"/>
    </source>
</evidence>
<dbReference type="InterPro" id="IPR044730">
    <property type="entry name" value="RNase_H-like_dom_plant"/>
</dbReference>
<evidence type="ECO:0000313" key="2">
    <source>
        <dbReference type="EMBL" id="KAF6161271.1"/>
    </source>
</evidence>
<dbReference type="Proteomes" id="UP000541444">
    <property type="component" value="Unassembled WGS sequence"/>
</dbReference>
<proteinExistence type="predicted"/>
<gene>
    <name evidence="2" type="ORF">GIB67_009158</name>
</gene>
<dbReference type="Pfam" id="PF13456">
    <property type="entry name" value="RVT_3"/>
    <property type="match status" value="1"/>
</dbReference>
<accession>A0A7J7N247</accession>
<dbReference type="PROSITE" id="PS50879">
    <property type="entry name" value="RNASE_H_1"/>
    <property type="match status" value="1"/>
</dbReference>
<reference evidence="2 3" key="1">
    <citation type="journal article" date="2020" name="IScience">
        <title>Genome Sequencing of the Endangered Kingdonia uniflora (Circaeasteraceae, Ranunculales) Reveals Potential Mechanisms of Evolutionary Specialization.</title>
        <authorList>
            <person name="Sun Y."/>
            <person name="Deng T."/>
            <person name="Zhang A."/>
            <person name="Moore M.J."/>
            <person name="Landis J.B."/>
            <person name="Lin N."/>
            <person name="Zhang H."/>
            <person name="Zhang X."/>
            <person name="Huang J."/>
            <person name="Zhang X."/>
            <person name="Sun H."/>
            <person name="Wang H."/>
        </authorList>
    </citation>
    <scope>NUCLEOTIDE SEQUENCE [LARGE SCALE GENOMIC DNA]</scope>
    <source>
        <strain evidence="2">TB1705</strain>
        <tissue evidence="2">Leaf</tissue>
    </source>
</reference>